<dbReference type="Proteomes" id="UP000328092">
    <property type="component" value="Unassembled WGS sequence"/>
</dbReference>
<dbReference type="InterPro" id="IPR036291">
    <property type="entry name" value="NAD(P)-bd_dom_sf"/>
</dbReference>
<sequence>MVSAAQSLLDQGHRLVQPARSADRAAARGELALRSERALVGDLQSGAETKGIADQMKAIGRMDAIIHNTGVYTQRSRGSAPEGRAGTLAINALAPSLLTALIERPLDWFSQQRIASRRGRLVGRPRLDEKVLGFGQDLRREQAAPRRACVRAGTMLAKRPKQRGRSSWARKKTGGARAPVDVEWVRRSQSWPAVSDDPAALVSGRYWHRLHSRSRPMRRPIRAFRMSSSINWTGRPRQNRPRRTDCLHLKKYEKVP</sequence>
<dbReference type="SUPFAM" id="SSF51735">
    <property type="entry name" value="NAD(P)-binding Rossmann-fold domains"/>
    <property type="match status" value="1"/>
</dbReference>
<proteinExistence type="predicted"/>
<dbReference type="AlphaFoldDB" id="A0A508T7U7"/>
<reference evidence="1" key="1">
    <citation type="submission" date="2019-02" db="EMBL/GenBank/DDBJ databases">
        <authorList>
            <person name="Pothier F.J."/>
        </authorList>
    </citation>
    <scope>NUCLEOTIDE SEQUENCE</scope>
    <source>
        <strain evidence="1">CI-1B</strain>
    </source>
</reference>
<dbReference type="Gene3D" id="3.40.50.720">
    <property type="entry name" value="NAD(P)-binding Rossmann-like Domain"/>
    <property type="match status" value="1"/>
</dbReference>
<evidence type="ECO:0008006" key="3">
    <source>
        <dbReference type="Google" id="ProtNLM"/>
    </source>
</evidence>
<evidence type="ECO:0000313" key="1">
    <source>
        <dbReference type="EMBL" id="VIO69287.1"/>
    </source>
</evidence>
<organism evidence="1 2">
    <name type="scientific">Bradyrhizobium ivorense</name>
    <dbReference type="NCBI Taxonomy" id="2511166"/>
    <lineage>
        <taxon>Bacteria</taxon>
        <taxon>Pseudomonadati</taxon>
        <taxon>Pseudomonadota</taxon>
        <taxon>Alphaproteobacteria</taxon>
        <taxon>Hyphomicrobiales</taxon>
        <taxon>Nitrobacteraceae</taxon>
        <taxon>Bradyrhizobium</taxon>
    </lineage>
</organism>
<comment type="caution">
    <text evidence="1">The sequence shown here is derived from an EMBL/GenBank/DDBJ whole genome shotgun (WGS) entry which is preliminary data.</text>
</comment>
<keyword evidence="2" id="KW-1185">Reference proteome</keyword>
<accession>A0A508T7U7</accession>
<protein>
    <recommendedName>
        <fullName evidence="3">SDR family NAD(P)-dependent oxidoreductase</fullName>
    </recommendedName>
</protein>
<dbReference type="EMBL" id="CAADFC020000009">
    <property type="protein sequence ID" value="VIO69287.1"/>
    <property type="molecule type" value="Genomic_DNA"/>
</dbReference>
<gene>
    <name evidence="1" type="ORF">CI1B_26010</name>
</gene>
<evidence type="ECO:0000313" key="2">
    <source>
        <dbReference type="Proteomes" id="UP000328092"/>
    </source>
</evidence>
<name>A0A508T7U7_9BRAD</name>